<dbReference type="Proteomes" id="UP000629468">
    <property type="component" value="Unassembled WGS sequence"/>
</dbReference>
<proteinExistence type="inferred from homology"/>
<dbReference type="Pfam" id="PF00135">
    <property type="entry name" value="COesterase"/>
    <property type="match status" value="1"/>
</dbReference>
<evidence type="ECO:0000259" key="4">
    <source>
        <dbReference type="Pfam" id="PF00135"/>
    </source>
</evidence>
<evidence type="ECO:0000313" key="5">
    <source>
        <dbReference type="EMBL" id="KAF7762072.1"/>
    </source>
</evidence>
<organism evidence="5 6">
    <name type="scientific">Agaricus bisporus var. burnettii</name>
    <dbReference type="NCBI Taxonomy" id="192524"/>
    <lineage>
        <taxon>Eukaryota</taxon>
        <taxon>Fungi</taxon>
        <taxon>Dikarya</taxon>
        <taxon>Basidiomycota</taxon>
        <taxon>Agaricomycotina</taxon>
        <taxon>Agaricomycetes</taxon>
        <taxon>Agaricomycetidae</taxon>
        <taxon>Agaricales</taxon>
        <taxon>Agaricineae</taxon>
        <taxon>Agaricaceae</taxon>
        <taxon>Agaricus</taxon>
    </lineage>
</organism>
<sequence length="598" mass="64843">MDTLTFLGLFEATSHISPLCQDQRFSVINTIPAYRGIKAQAHERQVFIMKLTASLSIISVLVAICSAAPQIKIGSTTLNGRDIPTLRQEFFGGIPYAEPPLGDLRLRPPVLKTVLDSETFDASDYGPGCLQKASGTAPLSEDCLTINILRPSGLPEDAKLPVFFWVYGGGFEAGVSSIYNGSAIVAQSVARGTPLIYVNFNYRLGPLGFPQGQEADDKKALNLAIKDEIAALEWIQSNIGIFGGDKEKVTVFGESAGAIMNSILFLNSPLEKLARGAILESGSQATSLNSFASRREIDWQNFVSGVASCASLATSGHTFDCLQNAPSDEILNGLVNAINEAQEQFAFDPTIDGPDGLYPDLPSRVFAQGNFAKIPFISGTNLDEGTAFTPLTINSEDQIRAAIISNLTPPFVPEYEVLRAADKLLELYPDIPALGCPFNTGNETFGLSSQFKRAAALNGDISFHSQRRFFQSTATKAGIKNWGYSFTQPQPGLPPFIGVTHGVEVPYVFGAPSDQSASSLRISALMIDYWVSFATSLDPNDGKGLPRPVWEQYAIGDESVMQLNGDDTKMIPDTFRKEQIDFINSIPVVLMHRRNDKI</sequence>
<dbReference type="GO" id="GO:0016787">
    <property type="term" value="F:hydrolase activity"/>
    <property type="evidence" value="ECO:0007669"/>
    <property type="project" value="UniProtKB-KW"/>
</dbReference>
<evidence type="ECO:0000256" key="3">
    <source>
        <dbReference type="RuleBase" id="RU361235"/>
    </source>
</evidence>
<name>A0A8H7EXM2_AGABI</name>
<dbReference type="InterPro" id="IPR050309">
    <property type="entry name" value="Type-B_Carboxylest/Lipase"/>
</dbReference>
<dbReference type="EC" id="3.1.1.-" evidence="3"/>
<comment type="caution">
    <text evidence="5">The sequence shown here is derived from an EMBL/GenBank/DDBJ whole genome shotgun (WGS) entry which is preliminary data.</text>
</comment>
<evidence type="ECO:0000256" key="2">
    <source>
        <dbReference type="ARBA" id="ARBA00022801"/>
    </source>
</evidence>
<protein>
    <recommendedName>
        <fullName evidence="3">Carboxylic ester hydrolase</fullName>
        <ecNumber evidence="3">3.1.1.-</ecNumber>
    </recommendedName>
</protein>
<evidence type="ECO:0000313" key="6">
    <source>
        <dbReference type="Proteomes" id="UP000629468"/>
    </source>
</evidence>
<evidence type="ECO:0000256" key="1">
    <source>
        <dbReference type="ARBA" id="ARBA00005964"/>
    </source>
</evidence>
<dbReference type="InterPro" id="IPR029058">
    <property type="entry name" value="AB_hydrolase_fold"/>
</dbReference>
<accession>A0A8H7EXM2</accession>
<reference evidence="5 6" key="1">
    <citation type="journal article" name="Sci. Rep.">
        <title>Telomere-to-telomere assembled and centromere annotated genomes of the two main subspecies of the button mushroom Agaricus bisporus reveal especially polymorphic chromosome ends.</title>
        <authorList>
            <person name="Sonnenberg A.S.M."/>
            <person name="Sedaghat-Telgerd N."/>
            <person name="Lavrijssen B."/>
            <person name="Ohm R.A."/>
            <person name="Hendrickx P.M."/>
            <person name="Scholtmeijer K."/>
            <person name="Baars J.J.P."/>
            <person name="van Peer A."/>
        </authorList>
    </citation>
    <scope>NUCLEOTIDE SEQUENCE [LARGE SCALE GENOMIC DNA]</scope>
    <source>
        <strain evidence="5 6">H119_p4</strain>
    </source>
</reference>
<dbReference type="InterPro" id="IPR002018">
    <property type="entry name" value="CarbesteraseB"/>
</dbReference>
<dbReference type="AlphaFoldDB" id="A0A8H7EXM2"/>
<dbReference type="PROSITE" id="PS00122">
    <property type="entry name" value="CARBOXYLESTERASE_B_1"/>
    <property type="match status" value="1"/>
</dbReference>
<dbReference type="InterPro" id="IPR019819">
    <property type="entry name" value="Carboxylesterase_B_CS"/>
</dbReference>
<dbReference type="InterPro" id="IPR019826">
    <property type="entry name" value="Carboxylesterase_B_AS"/>
</dbReference>
<dbReference type="PANTHER" id="PTHR11559">
    <property type="entry name" value="CARBOXYLESTERASE"/>
    <property type="match status" value="1"/>
</dbReference>
<gene>
    <name evidence="5" type="ORF">Agabi119p4_8665</name>
</gene>
<dbReference type="EMBL" id="JABXXO010000012">
    <property type="protein sequence ID" value="KAF7762072.1"/>
    <property type="molecule type" value="Genomic_DNA"/>
</dbReference>
<dbReference type="SUPFAM" id="SSF53474">
    <property type="entry name" value="alpha/beta-Hydrolases"/>
    <property type="match status" value="1"/>
</dbReference>
<dbReference type="Gene3D" id="3.40.50.1820">
    <property type="entry name" value="alpha/beta hydrolase"/>
    <property type="match status" value="1"/>
</dbReference>
<dbReference type="PROSITE" id="PS00941">
    <property type="entry name" value="CARBOXYLESTERASE_B_2"/>
    <property type="match status" value="1"/>
</dbReference>
<feature type="domain" description="Carboxylesterase type B" evidence="4">
    <location>
        <begin position="69"/>
        <end position="582"/>
    </location>
</feature>
<comment type="similarity">
    <text evidence="1 3">Belongs to the type-B carboxylesterase/lipase family.</text>
</comment>
<keyword evidence="2 3" id="KW-0378">Hydrolase</keyword>